<feature type="domain" description="Amidohydrolase-related" evidence="1">
    <location>
        <begin position="555"/>
        <end position="648"/>
    </location>
</feature>
<dbReference type="Gene3D" id="3.30.110.90">
    <property type="entry name" value="Amidohydrolase"/>
    <property type="match status" value="1"/>
</dbReference>
<dbReference type="EMBL" id="FUWZ01000005">
    <property type="protein sequence ID" value="SKA40710.1"/>
    <property type="molecule type" value="Genomic_DNA"/>
</dbReference>
<evidence type="ECO:0000259" key="1">
    <source>
        <dbReference type="Pfam" id="PF01979"/>
    </source>
</evidence>
<dbReference type="Gene3D" id="1.20.58.520">
    <property type="entry name" value="Amidohydrolase"/>
    <property type="match status" value="1"/>
</dbReference>
<dbReference type="AlphaFoldDB" id="A0A1T4TJR2"/>
<protein>
    <submittedName>
        <fullName evidence="2">Imidazolonepropionase</fullName>
    </submittedName>
</protein>
<name>A0A1T4TJR2_9BACT</name>
<dbReference type="PANTHER" id="PTHR43135:SF3">
    <property type="entry name" value="ALPHA-D-RIBOSE 1-METHYLPHOSPHONATE 5-TRIPHOSPHATE DIPHOSPHATASE"/>
    <property type="match status" value="1"/>
</dbReference>
<organism evidence="2 3">
    <name type="scientific">Chitinophaga eiseniae</name>
    <dbReference type="NCBI Taxonomy" id="634771"/>
    <lineage>
        <taxon>Bacteria</taxon>
        <taxon>Pseudomonadati</taxon>
        <taxon>Bacteroidota</taxon>
        <taxon>Chitinophagia</taxon>
        <taxon>Chitinophagales</taxon>
        <taxon>Chitinophagaceae</taxon>
        <taxon>Chitinophaga</taxon>
    </lineage>
</organism>
<dbReference type="SUPFAM" id="SSF51556">
    <property type="entry name" value="Metallo-dependent hydrolases"/>
    <property type="match status" value="1"/>
</dbReference>
<dbReference type="InterPro" id="IPR011059">
    <property type="entry name" value="Metal-dep_hydrolase_composite"/>
</dbReference>
<dbReference type="InterPro" id="IPR032466">
    <property type="entry name" value="Metal_Hydrolase"/>
</dbReference>
<evidence type="ECO:0000313" key="3">
    <source>
        <dbReference type="Proteomes" id="UP000190367"/>
    </source>
</evidence>
<evidence type="ECO:0000313" key="2">
    <source>
        <dbReference type="EMBL" id="SKA40710.1"/>
    </source>
</evidence>
<sequence length="664" mass="73396">MLPGNAIFRMLLLIGFSTPVCTFAQQQDTIRYSLILTGNIKGEKKVIETSPGMFESWYQYNDRGRGDSLHTIYRQDSDGFPTYVHAIGKDYFKKPISEDFSLKDGVATWKNTAENESRPVTGKAFYTCLNGESGNMIKALKAGQHKIKLLPFGEATLEVVQQHKAGDQQLQLCRISGMYYTPEYIWADEKNVTFGYIGDWFSMIRKGYEPYVKELLAVQQKIERQHDSQLAKTIPEKVNGDILIRDVTLFDAEKATLLPHTDVLIGAGKIKAVSVGKPITAKAARIVEGRGQTLLPGFWDMHVHMGDGPEGIMHIAAGVTHTRDMGNDTSLLTLRKEIDNGELIGPHLEVISGLIDGAGPMAAPTGILIHNEEEGKKFVRMFADKGYDQIKLYSSIKPEWVKPLIAEAKKYHMRVCGHIPAFMTAAQAIEAGYNEVTHMNMLLLNFFGDTIDTRTPQRFAIPAQRAASLDLNSAPVKEFIALMKSRNIASDPTLVAFEPMLTGRDGVIEEKNKDIITHFPLQIQRGMRAGGSGLPVPPGMDTTYIQSFGVFLKLTKLLYDSGIRIVAGTDGTAGFDYQRELELYVKAGIPAEKVLQLATFGTAEYTGKSKELGSIKVGKTADMVLVAGDPVQHISNIRKTKLVIKNGVIYDPAKLYKAISVVPF</sequence>
<reference evidence="3" key="1">
    <citation type="submission" date="2017-02" db="EMBL/GenBank/DDBJ databases">
        <authorList>
            <person name="Varghese N."/>
            <person name="Submissions S."/>
        </authorList>
    </citation>
    <scope>NUCLEOTIDE SEQUENCE [LARGE SCALE GENOMIC DNA]</scope>
    <source>
        <strain evidence="3">DSM 22224</strain>
    </source>
</reference>
<dbReference type="Pfam" id="PF01979">
    <property type="entry name" value="Amidohydro_1"/>
    <property type="match status" value="1"/>
</dbReference>
<dbReference type="STRING" id="634771.SAMN04488128_105247"/>
<dbReference type="Gene3D" id="2.30.40.10">
    <property type="entry name" value="Urease, subunit C, domain 1"/>
    <property type="match status" value="1"/>
</dbReference>
<gene>
    <name evidence="2" type="ORF">SAMN04488128_105247</name>
</gene>
<proteinExistence type="predicted"/>
<dbReference type="InterPro" id="IPR006680">
    <property type="entry name" value="Amidohydro-rel"/>
</dbReference>
<dbReference type="GO" id="GO:0016810">
    <property type="term" value="F:hydrolase activity, acting on carbon-nitrogen (but not peptide) bonds"/>
    <property type="evidence" value="ECO:0007669"/>
    <property type="project" value="InterPro"/>
</dbReference>
<keyword evidence="3" id="KW-1185">Reference proteome</keyword>
<dbReference type="SUPFAM" id="SSF51338">
    <property type="entry name" value="Composite domain of metallo-dependent hydrolases"/>
    <property type="match status" value="1"/>
</dbReference>
<dbReference type="Proteomes" id="UP000190367">
    <property type="component" value="Unassembled WGS sequence"/>
</dbReference>
<dbReference type="RefSeq" id="WP_078672055.1">
    <property type="nucleotide sequence ID" value="NZ_FUWZ01000005.1"/>
</dbReference>
<dbReference type="PANTHER" id="PTHR43135">
    <property type="entry name" value="ALPHA-D-RIBOSE 1-METHYLPHOSPHONATE 5-TRIPHOSPHATE DIPHOSPHATASE"/>
    <property type="match status" value="1"/>
</dbReference>
<dbReference type="Gene3D" id="3.40.50.10910">
    <property type="entry name" value="Amidohydrolase"/>
    <property type="match status" value="1"/>
</dbReference>
<dbReference type="OrthoDB" id="9797498at2"/>
<accession>A0A1T4TJR2</accession>
<dbReference type="InterPro" id="IPR051781">
    <property type="entry name" value="Metallo-dep_Hydrolase"/>
</dbReference>